<evidence type="ECO:0000313" key="11">
    <source>
        <dbReference type="RefSeq" id="XP_034233407.1"/>
    </source>
</evidence>
<dbReference type="InterPro" id="IPR033942">
    <property type="entry name" value="IMPase"/>
</dbReference>
<accession>A0A6P8YHH0</accession>
<dbReference type="AlphaFoldDB" id="A0A6P8YHH0"/>
<dbReference type="GO" id="GO:0007165">
    <property type="term" value="P:signal transduction"/>
    <property type="evidence" value="ECO:0007669"/>
    <property type="project" value="TreeGrafter"/>
</dbReference>
<dbReference type="Gene3D" id="3.40.190.80">
    <property type="match status" value="1"/>
</dbReference>
<dbReference type="InterPro" id="IPR020552">
    <property type="entry name" value="Inositol_monoPase_Li-sen"/>
</dbReference>
<evidence type="ECO:0000256" key="5">
    <source>
        <dbReference type="ARBA" id="ARBA00022723"/>
    </source>
</evidence>
<sequence>MSVDLDKCFEVVMELARNGGKIIRERIYSKKTISTKSDRVDLVTETDQEVEKMLISNLRAEFPDHKFIGEESTAEGIPCEFTDAPTWIIDPVDGTMNFVHGYPNVCTSIAFTVNKVAEIAIIYNPVLEQMFTARRGQGAKLNGKPIHVSGEKDLQQALLILECGTTHEEEKMKNNFKNQQTLTPIVHGTRSNGSAAINMAMVAMGAADVYFEFGIHAWDYGAGDLLVREAGGVCIDPSGGPLDIMARRMLCAATMELAQEIVPKISQIYPPRD</sequence>
<dbReference type="Proteomes" id="UP000515158">
    <property type="component" value="Unplaced"/>
</dbReference>
<protein>
    <recommendedName>
        <fullName evidence="9">Inositol-1-monophosphatase</fullName>
        <ecNumber evidence="9">3.1.3.25</ecNumber>
    </recommendedName>
</protein>
<evidence type="ECO:0000256" key="7">
    <source>
        <dbReference type="ARBA" id="ARBA00022842"/>
    </source>
</evidence>
<proteinExistence type="inferred from homology"/>
<evidence type="ECO:0000256" key="8">
    <source>
        <dbReference type="PIRSR" id="PIRSR600760-2"/>
    </source>
</evidence>
<feature type="binding site" evidence="8">
    <location>
        <position position="90"/>
    </location>
    <ligand>
        <name>Mg(2+)</name>
        <dbReference type="ChEBI" id="CHEBI:18420"/>
        <label>2</label>
    </ligand>
</feature>
<dbReference type="PRINTS" id="PR00378">
    <property type="entry name" value="LIIMPHPHTASE"/>
</dbReference>
<dbReference type="PANTHER" id="PTHR20854">
    <property type="entry name" value="INOSITOL MONOPHOSPHATASE"/>
    <property type="match status" value="1"/>
</dbReference>
<reference evidence="11" key="1">
    <citation type="submission" date="2025-08" db="UniProtKB">
        <authorList>
            <consortium name="RefSeq"/>
        </authorList>
    </citation>
    <scope>IDENTIFICATION</scope>
    <source>
        <tissue evidence="11">Total insect</tissue>
    </source>
</reference>
<dbReference type="InParanoid" id="A0A6P8YHH0"/>
<comment type="pathway">
    <text evidence="3 9">Polyol metabolism; myo-inositol biosynthesis; myo-inositol from D-glucose 6-phosphate: step 2/2.</text>
</comment>
<comment type="catalytic activity">
    <reaction evidence="1 9">
        <text>a myo-inositol phosphate + H2O = myo-inositol + phosphate</text>
        <dbReference type="Rhea" id="RHEA:24056"/>
        <dbReference type="ChEBI" id="CHEBI:15377"/>
        <dbReference type="ChEBI" id="CHEBI:17268"/>
        <dbReference type="ChEBI" id="CHEBI:43474"/>
        <dbReference type="ChEBI" id="CHEBI:84139"/>
        <dbReference type="EC" id="3.1.3.25"/>
    </reaction>
</comment>
<name>A0A6P8YHH0_THRPL</name>
<gene>
    <name evidence="11" type="primary">LOC117640703</name>
</gene>
<dbReference type="GeneID" id="117640703"/>
<comment type="cofactor">
    <cofactor evidence="2 8 9">
        <name>Mg(2+)</name>
        <dbReference type="ChEBI" id="CHEBI:18420"/>
    </cofactor>
</comment>
<dbReference type="CDD" id="cd01639">
    <property type="entry name" value="IMPase"/>
    <property type="match status" value="1"/>
</dbReference>
<dbReference type="GO" id="GO:0008934">
    <property type="term" value="F:inositol monophosphate 1-phosphatase activity"/>
    <property type="evidence" value="ECO:0007669"/>
    <property type="project" value="InterPro"/>
</dbReference>
<dbReference type="OrthoDB" id="10254945at2759"/>
<feature type="binding site" evidence="8">
    <location>
        <position position="219"/>
    </location>
    <ligand>
        <name>Mg(2+)</name>
        <dbReference type="ChEBI" id="CHEBI:18420"/>
        <label>1</label>
        <note>catalytic</note>
    </ligand>
</feature>
<dbReference type="PRINTS" id="PR00377">
    <property type="entry name" value="IMPHPHTASES"/>
</dbReference>
<dbReference type="KEGG" id="tpal:117640703"/>
<dbReference type="GO" id="GO:0046872">
    <property type="term" value="F:metal ion binding"/>
    <property type="evidence" value="ECO:0007669"/>
    <property type="project" value="UniProtKB-KW"/>
</dbReference>
<keyword evidence="10" id="KW-1185">Reference proteome</keyword>
<keyword evidence="6 9" id="KW-0378">Hydrolase</keyword>
<evidence type="ECO:0000313" key="10">
    <source>
        <dbReference type="Proteomes" id="UP000515158"/>
    </source>
</evidence>
<evidence type="ECO:0000256" key="9">
    <source>
        <dbReference type="RuleBase" id="RU364068"/>
    </source>
</evidence>
<organism evidence="11">
    <name type="scientific">Thrips palmi</name>
    <name type="common">Melon thrips</name>
    <dbReference type="NCBI Taxonomy" id="161013"/>
    <lineage>
        <taxon>Eukaryota</taxon>
        <taxon>Metazoa</taxon>
        <taxon>Ecdysozoa</taxon>
        <taxon>Arthropoda</taxon>
        <taxon>Hexapoda</taxon>
        <taxon>Insecta</taxon>
        <taxon>Pterygota</taxon>
        <taxon>Neoptera</taxon>
        <taxon>Paraneoptera</taxon>
        <taxon>Thysanoptera</taxon>
        <taxon>Terebrantia</taxon>
        <taxon>Thripoidea</taxon>
        <taxon>Thripidae</taxon>
        <taxon>Thrips</taxon>
    </lineage>
</organism>
<keyword evidence="7 8" id="KW-0460">Magnesium</keyword>
<dbReference type="FunFam" id="3.30.540.10:FF:000004">
    <property type="entry name" value="Inositol-1-monophosphatase"/>
    <property type="match status" value="1"/>
</dbReference>
<dbReference type="InterPro" id="IPR020583">
    <property type="entry name" value="Inositol_monoP_metal-BS"/>
</dbReference>
<dbReference type="UniPathway" id="UPA00823">
    <property type="reaction ID" value="UER00788"/>
</dbReference>
<keyword evidence="5 8" id="KW-0479">Metal-binding</keyword>
<feature type="binding site" evidence="8">
    <location>
        <position position="70"/>
    </location>
    <ligand>
        <name>Mg(2+)</name>
        <dbReference type="ChEBI" id="CHEBI:18420"/>
        <label>1</label>
        <note>catalytic</note>
    </ligand>
</feature>
<dbReference type="Pfam" id="PF00459">
    <property type="entry name" value="Inositol_P"/>
    <property type="match status" value="1"/>
</dbReference>
<dbReference type="FunFam" id="3.40.190.80:FF:000002">
    <property type="entry name" value="Inositol-1-monophosphatase"/>
    <property type="match status" value="1"/>
</dbReference>
<dbReference type="RefSeq" id="XP_034233407.1">
    <property type="nucleotide sequence ID" value="XM_034377516.1"/>
</dbReference>
<dbReference type="FunCoup" id="A0A6P8YHH0">
    <property type="interactions" value="690"/>
</dbReference>
<dbReference type="SUPFAM" id="SSF56655">
    <property type="entry name" value="Carbohydrate phosphatase"/>
    <property type="match status" value="1"/>
</dbReference>
<dbReference type="GO" id="GO:0006021">
    <property type="term" value="P:inositol biosynthetic process"/>
    <property type="evidence" value="ECO:0007669"/>
    <property type="project" value="UniProtKB-UniPathway"/>
</dbReference>
<evidence type="ECO:0000256" key="2">
    <source>
        <dbReference type="ARBA" id="ARBA00001946"/>
    </source>
</evidence>
<evidence type="ECO:0000256" key="6">
    <source>
        <dbReference type="ARBA" id="ARBA00022801"/>
    </source>
</evidence>
<evidence type="ECO:0000256" key="3">
    <source>
        <dbReference type="ARBA" id="ARBA00005152"/>
    </source>
</evidence>
<dbReference type="InterPro" id="IPR000760">
    <property type="entry name" value="Inositol_monophosphatase-like"/>
</dbReference>
<comment type="similarity">
    <text evidence="4 9">Belongs to the inositol monophosphatase superfamily.</text>
</comment>
<feature type="binding site" evidence="8">
    <location>
        <position position="93"/>
    </location>
    <ligand>
        <name>Mg(2+)</name>
        <dbReference type="ChEBI" id="CHEBI:18420"/>
        <label>2</label>
    </ligand>
</feature>
<evidence type="ECO:0000256" key="1">
    <source>
        <dbReference type="ARBA" id="ARBA00001033"/>
    </source>
</evidence>
<dbReference type="PANTHER" id="PTHR20854:SF4">
    <property type="entry name" value="INOSITOL-1-MONOPHOSPHATASE-RELATED"/>
    <property type="match status" value="1"/>
</dbReference>
<dbReference type="PROSITE" id="PS00629">
    <property type="entry name" value="IMP_1"/>
    <property type="match status" value="1"/>
</dbReference>
<evidence type="ECO:0000256" key="4">
    <source>
        <dbReference type="ARBA" id="ARBA00009759"/>
    </source>
</evidence>
<dbReference type="Gene3D" id="3.30.540.10">
    <property type="entry name" value="Fructose-1,6-Bisphosphatase, subunit A, domain 1"/>
    <property type="match status" value="1"/>
</dbReference>
<dbReference type="EC" id="3.1.3.25" evidence="9"/>
<dbReference type="GO" id="GO:0046854">
    <property type="term" value="P:phosphatidylinositol phosphate biosynthetic process"/>
    <property type="evidence" value="ECO:0007669"/>
    <property type="project" value="InterPro"/>
</dbReference>